<dbReference type="PANTHER" id="PTHR11439">
    <property type="entry name" value="GAG-POL-RELATED RETROTRANSPOSON"/>
    <property type="match status" value="1"/>
</dbReference>
<feature type="compositionally biased region" description="Basic and acidic residues" evidence="1">
    <location>
        <begin position="116"/>
        <end position="127"/>
    </location>
</feature>
<protein>
    <submittedName>
        <fullName evidence="4">Ribonuclease H-like domain, reverse transcriptase, RNA-dependent DNA polymerase</fullName>
    </submittedName>
</protein>
<evidence type="ECO:0000313" key="5">
    <source>
        <dbReference type="Proteomes" id="UP001151760"/>
    </source>
</evidence>
<gene>
    <name evidence="4" type="ORF">Tco_0873596</name>
</gene>
<feature type="domain" description="Reverse transcriptase Ty1/copia-type" evidence="2">
    <location>
        <begin position="578"/>
        <end position="640"/>
    </location>
</feature>
<feature type="domain" description="Retroviral polymerase SH3-like" evidence="3">
    <location>
        <begin position="288"/>
        <end position="350"/>
    </location>
</feature>
<proteinExistence type="predicted"/>
<evidence type="ECO:0000259" key="2">
    <source>
        <dbReference type="Pfam" id="PF07727"/>
    </source>
</evidence>
<comment type="caution">
    <text evidence="4">The sequence shown here is derived from an EMBL/GenBank/DDBJ whole genome shotgun (WGS) entry which is preliminary data.</text>
</comment>
<feature type="region of interest" description="Disordered" evidence="1">
    <location>
        <begin position="396"/>
        <end position="420"/>
    </location>
</feature>
<keyword evidence="5" id="KW-1185">Reference proteome</keyword>
<evidence type="ECO:0000256" key="1">
    <source>
        <dbReference type="SAM" id="MobiDB-lite"/>
    </source>
</evidence>
<dbReference type="CDD" id="cd09272">
    <property type="entry name" value="RNase_HI_RT_Ty1"/>
    <property type="match status" value="1"/>
</dbReference>
<dbReference type="PANTHER" id="PTHR11439:SF480">
    <property type="entry name" value="REVERSE TRANSCRIPTASE TY1_COPIA-TYPE DOMAIN-CONTAINING PROTEIN"/>
    <property type="match status" value="1"/>
</dbReference>
<feature type="region of interest" description="Disordered" evidence="1">
    <location>
        <begin position="348"/>
        <end position="375"/>
    </location>
</feature>
<feature type="compositionally biased region" description="Basic and acidic residues" evidence="1">
    <location>
        <begin position="360"/>
        <end position="371"/>
    </location>
</feature>
<dbReference type="InterPro" id="IPR043502">
    <property type="entry name" value="DNA/RNA_pol_sf"/>
</dbReference>
<feature type="compositionally biased region" description="Polar residues" evidence="1">
    <location>
        <begin position="397"/>
        <end position="412"/>
    </location>
</feature>
<dbReference type="Pfam" id="PF25597">
    <property type="entry name" value="SH3_retrovirus"/>
    <property type="match status" value="1"/>
</dbReference>
<feature type="domain" description="Reverse transcriptase Ty1/copia-type" evidence="2">
    <location>
        <begin position="464"/>
        <end position="546"/>
    </location>
</feature>
<feature type="region of interest" description="Disordered" evidence="1">
    <location>
        <begin position="116"/>
        <end position="164"/>
    </location>
</feature>
<sequence length="762" mass="86982">MVVGESSQPPVKDTTLTFQYPGVSDAMKNNIMKGFLFQSIPKDLVLQIRNLKIGKEMWEAIKIRNLGTDRVKEARLQTLITEFGNLKMSDNDSIEAYMPRSCQDVVGRLKAYEERVNQEDKANDSQEKLLYAKTNNSNRNSDSSRGRGRGSYSRGRGRGRDQKRDYEANLSETHEGDVNHEEGTFFVMNHIQETIFMNEEKYTPPKSESNTDEDDVWYFDNGGNHMIGKNGEQKLLKDIYYITALHSNVISLGQATISGCDIRIRGVTPYEKFYGEKLNLEDLKVFRCVAYERIVSKHLKKLDDRSKPLVYLGKEPSSAGFRLYNPRENKIIISAYVICDEKRGAEFQQPVNENTTNRPAVEEQPTHDSPRHTSTVHVTISSTVHDTVPSIVHATVPRQNTHQVTVHSPQTPTDEDDYEDDDIAILIRRSTRNKVLPTRKYNEAKLKPRWLKAMKTELDSIVKNNTWKLVPLSKGVVPIGLKWLFKIKRNIDGSIMKYKVLLVAKGDVQQPEIDFDEVFASVARVETIRLLIDLAAGKGWKIHHLEEEKVYKLAKSLYGLRQALRAWNTKLDNSLKEMDDLFMTGTSLGCINKFKKKMASQFEMSDLGELTYYLGIKVSQGKDCVEIKQERYERKILKESVLGFLRYLLHSRPDLTYSVGVVTRYMQSPRESHARAIKQILRYLKGTTSFGIKYNHSNDMKLVRYSDSSHNVDIDDERSTTGHVFYLGTSPITWCSQKQTTVALSSCEAEFMAANAAACQAI</sequence>
<dbReference type="Proteomes" id="UP001151760">
    <property type="component" value="Unassembled WGS sequence"/>
</dbReference>
<dbReference type="Pfam" id="PF07727">
    <property type="entry name" value="RVT_2"/>
    <property type="match status" value="2"/>
</dbReference>
<dbReference type="InterPro" id="IPR057670">
    <property type="entry name" value="SH3_retrovirus"/>
</dbReference>
<dbReference type="SUPFAM" id="SSF56672">
    <property type="entry name" value="DNA/RNA polymerases"/>
    <property type="match status" value="1"/>
</dbReference>
<evidence type="ECO:0000259" key="3">
    <source>
        <dbReference type="Pfam" id="PF25597"/>
    </source>
</evidence>
<dbReference type="EMBL" id="BQNB010013352">
    <property type="protein sequence ID" value="GJT14890.1"/>
    <property type="molecule type" value="Genomic_DNA"/>
</dbReference>
<feature type="compositionally biased region" description="Polar residues" evidence="1">
    <location>
        <begin position="349"/>
        <end position="358"/>
    </location>
</feature>
<name>A0ABQ5BJ87_9ASTR</name>
<evidence type="ECO:0000313" key="4">
    <source>
        <dbReference type="EMBL" id="GJT14890.1"/>
    </source>
</evidence>
<reference evidence="4" key="1">
    <citation type="journal article" date="2022" name="Int. J. Mol. Sci.">
        <title>Draft Genome of Tanacetum Coccineum: Genomic Comparison of Closely Related Tanacetum-Family Plants.</title>
        <authorList>
            <person name="Yamashiro T."/>
            <person name="Shiraishi A."/>
            <person name="Nakayama K."/>
            <person name="Satake H."/>
        </authorList>
    </citation>
    <scope>NUCLEOTIDE SEQUENCE</scope>
</reference>
<organism evidence="4 5">
    <name type="scientific">Tanacetum coccineum</name>
    <dbReference type="NCBI Taxonomy" id="301880"/>
    <lineage>
        <taxon>Eukaryota</taxon>
        <taxon>Viridiplantae</taxon>
        <taxon>Streptophyta</taxon>
        <taxon>Embryophyta</taxon>
        <taxon>Tracheophyta</taxon>
        <taxon>Spermatophyta</taxon>
        <taxon>Magnoliopsida</taxon>
        <taxon>eudicotyledons</taxon>
        <taxon>Gunneridae</taxon>
        <taxon>Pentapetalae</taxon>
        <taxon>asterids</taxon>
        <taxon>campanulids</taxon>
        <taxon>Asterales</taxon>
        <taxon>Asteraceae</taxon>
        <taxon>Asteroideae</taxon>
        <taxon>Anthemideae</taxon>
        <taxon>Anthemidinae</taxon>
        <taxon>Tanacetum</taxon>
    </lineage>
</organism>
<reference evidence="4" key="2">
    <citation type="submission" date="2022-01" db="EMBL/GenBank/DDBJ databases">
        <authorList>
            <person name="Yamashiro T."/>
            <person name="Shiraishi A."/>
            <person name="Satake H."/>
            <person name="Nakayama K."/>
        </authorList>
    </citation>
    <scope>NUCLEOTIDE SEQUENCE</scope>
</reference>
<dbReference type="InterPro" id="IPR013103">
    <property type="entry name" value="RVT_2"/>
</dbReference>
<accession>A0ABQ5BJ87</accession>